<keyword evidence="1" id="KW-1133">Transmembrane helix</keyword>
<reference evidence="2" key="1">
    <citation type="submission" date="2017-07" db="EMBL/GenBank/DDBJ databases">
        <authorList>
            <person name="Mikheyev A."/>
            <person name="Grau M."/>
        </authorList>
    </citation>
    <scope>NUCLEOTIDE SEQUENCE</scope>
    <source>
        <tissue evidence="2">Venom_gland</tissue>
    </source>
</reference>
<dbReference type="EMBL" id="IACN01009897">
    <property type="protein sequence ID" value="LAB49002.1"/>
    <property type="molecule type" value="Transcribed_RNA"/>
</dbReference>
<name>A0A2D4NTG3_MICSU</name>
<evidence type="ECO:0008006" key="3">
    <source>
        <dbReference type="Google" id="ProtNLM"/>
    </source>
</evidence>
<dbReference type="AlphaFoldDB" id="A0A2D4NTG3"/>
<keyword evidence="1" id="KW-0812">Transmembrane</keyword>
<evidence type="ECO:0000256" key="1">
    <source>
        <dbReference type="SAM" id="Phobius"/>
    </source>
</evidence>
<evidence type="ECO:0000313" key="2">
    <source>
        <dbReference type="EMBL" id="LAB49002.1"/>
    </source>
</evidence>
<proteinExistence type="predicted"/>
<accession>A0A2D4NTG3</accession>
<protein>
    <recommendedName>
        <fullName evidence="3">Transmembrane protein</fullName>
    </recommendedName>
</protein>
<feature type="transmembrane region" description="Helical" evidence="1">
    <location>
        <begin position="29"/>
        <end position="51"/>
    </location>
</feature>
<organism evidence="2">
    <name type="scientific">Micrurus surinamensis</name>
    <name type="common">Surinam coral snake</name>
    <dbReference type="NCBI Taxonomy" id="129470"/>
    <lineage>
        <taxon>Eukaryota</taxon>
        <taxon>Metazoa</taxon>
        <taxon>Chordata</taxon>
        <taxon>Craniata</taxon>
        <taxon>Vertebrata</taxon>
        <taxon>Euteleostomi</taxon>
        <taxon>Lepidosauria</taxon>
        <taxon>Squamata</taxon>
        <taxon>Bifurcata</taxon>
        <taxon>Unidentata</taxon>
        <taxon>Episquamata</taxon>
        <taxon>Toxicofera</taxon>
        <taxon>Serpentes</taxon>
        <taxon>Colubroidea</taxon>
        <taxon>Elapidae</taxon>
        <taxon>Elapinae</taxon>
        <taxon>Micrurus</taxon>
    </lineage>
</organism>
<sequence length="146" mass="16440">MANLFGTECPNWNTCVCAHAGAPEKRRPAGWCACLFFAHFRAVLAVFRQFFKPFSGHFQVVFRAKIGPENGLVFGHFQAFWVVFSGLFLGFFLSVFLDIFRLFFGPPPPKQPENTPKTACFLGVFGPIFWRSSACKDQQANGMHAH</sequence>
<reference evidence="2" key="2">
    <citation type="submission" date="2017-11" db="EMBL/GenBank/DDBJ databases">
        <title>Coralsnake Venomics: Analyses of Venom Gland Transcriptomes and Proteomes of Six Brazilian Taxa.</title>
        <authorList>
            <person name="Aird S.D."/>
            <person name="Jorge da Silva N."/>
            <person name="Qiu L."/>
            <person name="Villar-Briones A."/>
            <person name="Aparecida-Saddi V."/>
            <person name="Campos-Telles M.P."/>
            <person name="Grau M."/>
            <person name="Mikheyev A.S."/>
        </authorList>
    </citation>
    <scope>NUCLEOTIDE SEQUENCE</scope>
    <source>
        <tissue evidence="2">Venom_gland</tissue>
    </source>
</reference>
<keyword evidence="1" id="KW-0472">Membrane</keyword>
<feature type="transmembrane region" description="Helical" evidence="1">
    <location>
        <begin position="79"/>
        <end position="100"/>
    </location>
</feature>